<keyword evidence="3" id="KW-0731">Sigma factor</keyword>
<evidence type="ECO:0000259" key="7">
    <source>
        <dbReference type="Pfam" id="PF08281"/>
    </source>
</evidence>
<evidence type="ECO:0000256" key="2">
    <source>
        <dbReference type="ARBA" id="ARBA00023015"/>
    </source>
</evidence>
<evidence type="ECO:0000259" key="6">
    <source>
        <dbReference type="Pfam" id="PF04542"/>
    </source>
</evidence>
<proteinExistence type="inferred from homology"/>
<organism evidence="8 9">
    <name type="scientific">Paremcibacter congregatus</name>
    <dbReference type="NCBI Taxonomy" id="2043170"/>
    <lineage>
        <taxon>Bacteria</taxon>
        <taxon>Pseudomonadati</taxon>
        <taxon>Pseudomonadota</taxon>
        <taxon>Alphaproteobacteria</taxon>
        <taxon>Emcibacterales</taxon>
        <taxon>Emcibacteraceae</taxon>
        <taxon>Paremcibacter</taxon>
    </lineage>
</organism>
<reference evidence="8 9" key="1">
    <citation type="submission" date="2017-10" db="EMBL/GenBank/DDBJ databases">
        <title>Frigbacter circumglobatus gen. nov. sp. nov., isolated from sediment cultured in situ.</title>
        <authorList>
            <person name="Zhao Z."/>
        </authorList>
    </citation>
    <scope>NUCLEOTIDE SEQUENCE [LARGE SCALE GENOMIC DNA]</scope>
    <source>
        <strain evidence="8 9">ZYL</strain>
    </source>
</reference>
<dbReference type="NCBIfam" id="TIGR02937">
    <property type="entry name" value="sigma70-ECF"/>
    <property type="match status" value="1"/>
</dbReference>
<keyword evidence="2" id="KW-0805">Transcription regulation</keyword>
<keyword evidence="9" id="KW-1185">Reference proteome</keyword>
<name>A0A2G4YRZ0_9PROT</name>
<evidence type="ECO:0000256" key="3">
    <source>
        <dbReference type="ARBA" id="ARBA00023082"/>
    </source>
</evidence>
<evidence type="ECO:0000256" key="1">
    <source>
        <dbReference type="ARBA" id="ARBA00010641"/>
    </source>
</evidence>
<comment type="caution">
    <text evidence="8">The sequence shown here is derived from an EMBL/GenBank/DDBJ whole genome shotgun (WGS) entry which is preliminary data.</text>
</comment>
<evidence type="ECO:0000256" key="5">
    <source>
        <dbReference type="ARBA" id="ARBA00023163"/>
    </source>
</evidence>
<dbReference type="Gene3D" id="1.10.1740.10">
    <property type="match status" value="1"/>
</dbReference>
<evidence type="ECO:0000256" key="4">
    <source>
        <dbReference type="ARBA" id="ARBA00023125"/>
    </source>
</evidence>
<dbReference type="PANTHER" id="PTHR43133">
    <property type="entry name" value="RNA POLYMERASE ECF-TYPE SIGMA FACTO"/>
    <property type="match status" value="1"/>
</dbReference>
<dbReference type="Pfam" id="PF08281">
    <property type="entry name" value="Sigma70_r4_2"/>
    <property type="match status" value="1"/>
</dbReference>
<dbReference type="Proteomes" id="UP000229730">
    <property type="component" value="Unassembled WGS sequence"/>
</dbReference>
<sequence>MSEIKAKTGIRDISVSEPNKQGADTILDSLYRSHFPSLCANIRKSFGSGPPEPEDVVQAAFTKYANIAKPSKIKDPRAFLYITARNIVLDFKRRTKLSDSYIQEQIATDHELDLEKITPERVVIARERFEILVKVMKSLPRKQQIILTMSRLEGKTYREICQETGWSPADISRQMSEGMITLVKGLKNTKAENQIETKK</sequence>
<keyword evidence="4" id="KW-0238">DNA-binding</keyword>
<dbReference type="GO" id="GO:0006352">
    <property type="term" value="P:DNA-templated transcription initiation"/>
    <property type="evidence" value="ECO:0007669"/>
    <property type="project" value="InterPro"/>
</dbReference>
<evidence type="ECO:0008006" key="10">
    <source>
        <dbReference type="Google" id="ProtNLM"/>
    </source>
</evidence>
<dbReference type="EMBL" id="PDEM01000017">
    <property type="protein sequence ID" value="PHZ85109.1"/>
    <property type="molecule type" value="Genomic_DNA"/>
</dbReference>
<accession>A0A2G4YRZ0</accession>
<dbReference type="InterPro" id="IPR036388">
    <property type="entry name" value="WH-like_DNA-bd_sf"/>
</dbReference>
<dbReference type="Gene3D" id="1.10.10.10">
    <property type="entry name" value="Winged helix-like DNA-binding domain superfamily/Winged helix DNA-binding domain"/>
    <property type="match status" value="1"/>
</dbReference>
<dbReference type="InParanoid" id="A0A2G4YRZ0"/>
<evidence type="ECO:0000313" key="9">
    <source>
        <dbReference type="Proteomes" id="UP000229730"/>
    </source>
</evidence>
<dbReference type="InterPro" id="IPR007627">
    <property type="entry name" value="RNA_pol_sigma70_r2"/>
</dbReference>
<dbReference type="SUPFAM" id="SSF88946">
    <property type="entry name" value="Sigma2 domain of RNA polymerase sigma factors"/>
    <property type="match status" value="1"/>
</dbReference>
<comment type="similarity">
    <text evidence="1">Belongs to the sigma-70 factor family. ECF subfamily.</text>
</comment>
<dbReference type="RefSeq" id="WP_099472335.1">
    <property type="nucleotide sequence ID" value="NZ_CP041025.1"/>
</dbReference>
<dbReference type="PANTHER" id="PTHR43133:SF8">
    <property type="entry name" value="RNA POLYMERASE SIGMA FACTOR HI_1459-RELATED"/>
    <property type="match status" value="1"/>
</dbReference>
<dbReference type="InterPro" id="IPR039425">
    <property type="entry name" value="RNA_pol_sigma-70-like"/>
</dbReference>
<protein>
    <recommendedName>
        <fullName evidence="10">RNA polymerase subunit sigma-24</fullName>
    </recommendedName>
</protein>
<dbReference type="AlphaFoldDB" id="A0A2G4YRZ0"/>
<dbReference type="GO" id="GO:0016987">
    <property type="term" value="F:sigma factor activity"/>
    <property type="evidence" value="ECO:0007669"/>
    <property type="project" value="UniProtKB-KW"/>
</dbReference>
<feature type="domain" description="RNA polymerase sigma factor 70 region 4 type 2" evidence="7">
    <location>
        <begin position="130"/>
        <end position="179"/>
    </location>
</feature>
<dbReference type="GO" id="GO:0003677">
    <property type="term" value="F:DNA binding"/>
    <property type="evidence" value="ECO:0007669"/>
    <property type="project" value="UniProtKB-KW"/>
</dbReference>
<evidence type="ECO:0000313" key="8">
    <source>
        <dbReference type="EMBL" id="PHZ85109.1"/>
    </source>
</evidence>
<dbReference type="OrthoDB" id="7620544at2"/>
<dbReference type="InterPro" id="IPR013325">
    <property type="entry name" value="RNA_pol_sigma_r2"/>
</dbReference>
<dbReference type="InterPro" id="IPR013324">
    <property type="entry name" value="RNA_pol_sigma_r3/r4-like"/>
</dbReference>
<dbReference type="InterPro" id="IPR014284">
    <property type="entry name" value="RNA_pol_sigma-70_dom"/>
</dbReference>
<keyword evidence="5" id="KW-0804">Transcription</keyword>
<dbReference type="Pfam" id="PF04542">
    <property type="entry name" value="Sigma70_r2"/>
    <property type="match status" value="1"/>
</dbReference>
<gene>
    <name evidence="8" type="ORF">CRD36_08490</name>
</gene>
<dbReference type="InterPro" id="IPR013249">
    <property type="entry name" value="RNA_pol_sigma70_r4_t2"/>
</dbReference>
<feature type="domain" description="RNA polymerase sigma-70 region 2" evidence="6">
    <location>
        <begin position="30"/>
        <end position="96"/>
    </location>
</feature>
<dbReference type="SUPFAM" id="SSF88659">
    <property type="entry name" value="Sigma3 and sigma4 domains of RNA polymerase sigma factors"/>
    <property type="match status" value="1"/>
</dbReference>